<comment type="caution">
    <text evidence="3">The sequence shown here is derived from an EMBL/GenBank/DDBJ whole genome shotgun (WGS) entry which is preliminary data.</text>
</comment>
<keyword evidence="1" id="KW-0808">Transferase</keyword>
<proteinExistence type="predicted"/>
<evidence type="ECO:0000313" key="3">
    <source>
        <dbReference type="EMBL" id="MFC1852464.1"/>
    </source>
</evidence>
<dbReference type="EMBL" id="JBHPBY010000316">
    <property type="protein sequence ID" value="MFC1852464.1"/>
    <property type="molecule type" value="Genomic_DNA"/>
</dbReference>
<dbReference type="PANTHER" id="PTHR35526">
    <property type="entry name" value="ANTI-SIGMA-F FACTOR RSBW-RELATED"/>
    <property type="match status" value="1"/>
</dbReference>
<gene>
    <name evidence="3" type="ORF">ACFL27_19885</name>
</gene>
<dbReference type="InterPro" id="IPR003594">
    <property type="entry name" value="HATPase_dom"/>
</dbReference>
<feature type="domain" description="Histidine kinase/HSP90-like ATPase" evidence="2">
    <location>
        <begin position="49"/>
        <end position="178"/>
    </location>
</feature>
<evidence type="ECO:0000259" key="2">
    <source>
        <dbReference type="Pfam" id="PF13581"/>
    </source>
</evidence>
<keyword evidence="3" id="KW-0547">Nucleotide-binding</keyword>
<dbReference type="InterPro" id="IPR036890">
    <property type="entry name" value="HATPase_C_sf"/>
</dbReference>
<dbReference type="InterPro" id="IPR050267">
    <property type="entry name" value="Anti-sigma-factor_SerPK"/>
</dbReference>
<sequence length="187" mass="21727">MYKIKIPHEEIYEKEYRRFVQRIIDDQNLSQAALNEITFLVERKFLLSIPSKTTNLELLRQSILGLVANVNLSLQTVEDIALAVDEACTNIIQHSYADTQEGRIDVTVELAKDSLTISMIDTGEKGQQFDPACLESYEKREYLERLERGGLGLYIIKTIMDEVEYYIQPGTYNRLRMLKYLKENKSH</sequence>
<organism evidence="3 4">
    <name type="scientific">candidate division CSSED10-310 bacterium</name>
    <dbReference type="NCBI Taxonomy" id="2855610"/>
    <lineage>
        <taxon>Bacteria</taxon>
        <taxon>Bacteria division CSSED10-310</taxon>
    </lineage>
</organism>
<name>A0ABV6Z229_UNCC1</name>
<protein>
    <submittedName>
        <fullName evidence="3">ATP-binding protein</fullName>
    </submittedName>
</protein>
<dbReference type="Gene3D" id="3.30.565.10">
    <property type="entry name" value="Histidine kinase-like ATPase, C-terminal domain"/>
    <property type="match status" value="1"/>
</dbReference>
<dbReference type="PANTHER" id="PTHR35526:SF3">
    <property type="entry name" value="ANTI-SIGMA-F FACTOR RSBW"/>
    <property type="match status" value="1"/>
</dbReference>
<dbReference type="SUPFAM" id="SSF55874">
    <property type="entry name" value="ATPase domain of HSP90 chaperone/DNA topoisomerase II/histidine kinase"/>
    <property type="match status" value="1"/>
</dbReference>
<dbReference type="GO" id="GO:0005524">
    <property type="term" value="F:ATP binding"/>
    <property type="evidence" value="ECO:0007669"/>
    <property type="project" value="UniProtKB-KW"/>
</dbReference>
<evidence type="ECO:0000256" key="1">
    <source>
        <dbReference type="ARBA" id="ARBA00022527"/>
    </source>
</evidence>
<dbReference type="Proteomes" id="UP001594351">
    <property type="component" value="Unassembled WGS sequence"/>
</dbReference>
<evidence type="ECO:0000313" key="4">
    <source>
        <dbReference type="Proteomes" id="UP001594351"/>
    </source>
</evidence>
<dbReference type="CDD" id="cd16936">
    <property type="entry name" value="HATPase_RsbW-like"/>
    <property type="match status" value="1"/>
</dbReference>
<keyword evidence="1" id="KW-0418">Kinase</keyword>
<reference evidence="3 4" key="1">
    <citation type="submission" date="2024-09" db="EMBL/GenBank/DDBJ databases">
        <title>Laminarin stimulates single cell rates of sulfate reduction while oxygen inhibits transcriptomic activity in coastal marine sediment.</title>
        <authorList>
            <person name="Lindsay M."/>
            <person name="Orcutt B."/>
            <person name="Emerson D."/>
            <person name="Stepanauskas R."/>
            <person name="D'Angelo T."/>
        </authorList>
    </citation>
    <scope>NUCLEOTIDE SEQUENCE [LARGE SCALE GENOMIC DNA]</scope>
    <source>
        <strain evidence="3">SAG AM-311-K15</strain>
    </source>
</reference>
<keyword evidence="1" id="KW-0723">Serine/threonine-protein kinase</keyword>
<dbReference type="Pfam" id="PF13581">
    <property type="entry name" value="HATPase_c_2"/>
    <property type="match status" value="1"/>
</dbReference>
<keyword evidence="3" id="KW-0067">ATP-binding</keyword>
<keyword evidence="4" id="KW-1185">Reference proteome</keyword>
<accession>A0ABV6Z229</accession>